<dbReference type="InterPro" id="IPR006119">
    <property type="entry name" value="Resolv_N"/>
</dbReference>
<accession>A0A0F5I5E2</accession>
<dbReference type="Proteomes" id="UP000031563">
    <property type="component" value="Unassembled WGS sequence"/>
</dbReference>
<dbReference type="GO" id="GO:0000150">
    <property type="term" value="F:DNA strand exchange activity"/>
    <property type="evidence" value="ECO:0007669"/>
    <property type="project" value="InterPro"/>
</dbReference>
<sequence length="180" mass="20295">MKIGYMRPFQEDMACALQLKCLKKEGCERILIEGHSSAKKRTELEGMIDFLQSGDQIVVTKLFVLADSTRHLVELLEVIEEKGACLKSLKEGIDTDKANSYPFSDIVKHLADFQSDMISDKTKKGLTKAKQNGTAPGRPRKPDENVQRAIAMYESKQYSLAQIKEKTGISKSTLYRYLES</sequence>
<feature type="region of interest" description="Disordered" evidence="4">
    <location>
        <begin position="123"/>
        <end position="145"/>
    </location>
</feature>
<dbReference type="SUPFAM" id="SSF46689">
    <property type="entry name" value="Homeodomain-like"/>
    <property type="match status" value="1"/>
</dbReference>
<evidence type="ECO:0000256" key="3">
    <source>
        <dbReference type="ARBA" id="ARBA00023172"/>
    </source>
</evidence>
<dbReference type="PANTHER" id="PTHR30461">
    <property type="entry name" value="DNA-INVERTASE FROM LAMBDOID PROPHAGE"/>
    <property type="match status" value="1"/>
</dbReference>
<dbReference type="RefSeq" id="WP_039233193.1">
    <property type="nucleotide sequence ID" value="NZ_JWIR02000027.1"/>
</dbReference>
<dbReference type="InterPro" id="IPR006120">
    <property type="entry name" value="Resolvase_HTH_dom"/>
</dbReference>
<comment type="caution">
    <text evidence="6">The sequence shown here is derived from an EMBL/GenBank/DDBJ whole genome shotgun (WGS) entry which is preliminary data.</text>
</comment>
<evidence type="ECO:0000313" key="6">
    <source>
        <dbReference type="EMBL" id="KKB40673.1"/>
    </source>
</evidence>
<protein>
    <submittedName>
        <fullName evidence="6">Resolvase</fullName>
    </submittedName>
</protein>
<name>A0A0F5I5E2_BACTR</name>
<gene>
    <name evidence="6" type="ORF">QY95_01247</name>
</gene>
<organism evidence="6 7">
    <name type="scientific">Bacillus thermotolerans</name>
    <name type="common">Quasibacillus thermotolerans</name>
    <dbReference type="NCBI Taxonomy" id="1221996"/>
    <lineage>
        <taxon>Bacteria</taxon>
        <taxon>Bacillati</taxon>
        <taxon>Bacillota</taxon>
        <taxon>Bacilli</taxon>
        <taxon>Bacillales</taxon>
        <taxon>Bacillaceae</taxon>
        <taxon>Bacillus</taxon>
    </lineage>
</organism>
<dbReference type="STRING" id="1221996.QY95_01247"/>
<dbReference type="Gene3D" id="1.10.10.60">
    <property type="entry name" value="Homeodomain-like"/>
    <property type="match status" value="1"/>
</dbReference>
<evidence type="ECO:0000256" key="2">
    <source>
        <dbReference type="ARBA" id="ARBA00023125"/>
    </source>
</evidence>
<keyword evidence="2" id="KW-0238">DNA-binding</keyword>
<dbReference type="PANTHER" id="PTHR30461:SF2">
    <property type="entry name" value="SERINE RECOMBINASE PINE-RELATED"/>
    <property type="match status" value="1"/>
</dbReference>
<dbReference type="InterPro" id="IPR036162">
    <property type="entry name" value="Resolvase-like_N_sf"/>
</dbReference>
<reference evidence="6" key="1">
    <citation type="submission" date="2015-02" db="EMBL/GenBank/DDBJ databases">
        <title>Genome Assembly of Bacillaceae bacterium MTCC 8252.</title>
        <authorList>
            <person name="Verma A."/>
            <person name="Khatri I."/>
            <person name="Mual P."/>
            <person name="Subramanian S."/>
            <person name="Krishnamurthi S."/>
        </authorList>
    </citation>
    <scope>NUCLEOTIDE SEQUENCE [LARGE SCALE GENOMIC DNA]</scope>
    <source>
        <strain evidence="6">MTCC 8252</strain>
    </source>
</reference>
<dbReference type="OrthoDB" id="9797501at2"/>
<evidence type="ECO:0000259" key="5">
    <source>
        <dbReference type="PROSITE" id="PS51736"/>
    </source>
</evidence>
<dbReference type="CDD" id="cd03768">
    <property type="entry name" value="SR_ResInv"/>
    <property type="match status" value="1"/>
</dbReference>
<evidence type="ECO:0000313" key="7">
    <source>
        <dbReference type="Proteomes" id="UP000031563"/>
    </source>
</evidence>
<accession>A0A0F5HYT2</accession>
<dbReference type="InterPro" id="IPR050639">
    <property type="entry name" value="SSR_resolvase"/>
</dbReference>
<dbReference type="SUPFAM" id="SSF53041">
    <property type="entry name" value="Resolvase-like"/>
    <property type="match status" value="1"/>
</dbReference>
<dbReference type="Gene3D" id="3.40.50.1390">
    <property type="entry name" value="Resolvase, N-terminal catalytic domain"/>
    <property type="match status" value="1"/>
</dbReference>
<dbReference type="PROSITE" id="PS51736">
    <property type="entry name" value="RECOMBINASES_3"/>
    <property type="match status" value="1"/>
</dbReference>
<dbReference type="Pfam" id="PF02796">
    <property type="entry name" value="HTH_7"/>
    <property type="match status" value="1"/>
</dbReference>
<comment type="similarity">
    <text evidence="1">Belongs to the site-specific recombinase resolvase family.</text>
</comment>
<feature type="domain" description="Resolvase/invertase-type recombinase catalytic" evidence="5">
    <location>
        <begin position="1"/>
        <end position="133"/>
    </location>
</feature>
<evidence type="ECO:0000256" key="1">
    <source>
        <dbReference type="ARBA" id="ARBA00009913"/>
    </source>
</evidence>
<dbReference type="Pfam" id="PF00239">
    <property type="entry name" value="Resolvase"/>
    <property type="match status" value="1"/>
</dbReference>
<dbReference type="SMART" id="SM00857">
    <property type="entry name" value="Resolvase"/>
    <property type="match status" value="1"/>
</dbReference>
<evidence type="ECO:0000256" key="4">
    <source>
        <dbReference type="SAM" id="MobiDB-lite"/>
    </source>
</evidence>
<dbReference type="GO" id="GO:0003677">
    <property type="term" value="F:DNA binding"/>
    <property type="evidence" value="ECO:0007669"/>
    <property type="project" value="UniProtKB-KW"/>
</dbReference>
<dbReference type="AlphaFoldDB" id="A0A0F5I5E2"/>
<keyword evidence="7" id="KW-1185">Reference proteome</keyword>
<keyword evidence="3" id="KW-0233">DNA recombination</keyword>
<proteinExistence type="inferred from homology"/>
<dbReference type="InterPro" id="IPR009057">
    <property type="entry name" value="Homeodomain-like_sf"/>
</dbReference>
<dbReference type="EMBL" id="JWIR02000027">
    <property type="protein sequence ID" value="KKB40673.1"/>
    <property type="molecule type" value="Genomic_DNA"/>
</dbReference>